<gene>
    <name evidence="1" type="ORF">Acor_17310</name>
</gene>
<evidence type="ECO:0000313" key="1">
    <source>
        <dbReference type="EMBL" id="GER99667.1"/>
    </source>
</evidence>
<dbReference type="OrthoDB" id="504981at2"/>
<comment type="caution">
    <text evidence="1">The sequence shown here is derived from an EMBL/GenBank/DDBJ whole genome shotgun (WGS) entry which is preliminary data.</text>
</comment>
<proteinExistence type="predicted"/>
<reference evidence="1 2" key="1">
    <citation type="submission" date="2019-10" db="EMBL/GenBank/DDBJ databases">
        <title>Whole genome shotgun sequence of Acrocarpospora corrugata NBRC 13972.</title>
        <authorList>
            <person name="Ichikawa N."/>
            <person name="Kimura A."/>
            <person name="Kitahashi Y."/>
            <person name="Komaki H."/>
            <person name="Oguchi A."/>
        </authorList>
    </citation>
    <scope>NUCLEOTIDE SEQUENCE [LARGE SCALE GENOMIC DNA]</scope>
    <source>
        <strain evidence="1 2">NBRC 13972</strain>
    </source>
</reference>
<keyword evidence="2" id="KW-1185">Reference proteome</keyword>
<dbReference type="AlphaFoldDB" id="A0A5M3VZ64"/>
<organism evidence="1 2">
    <name type="scientific">Acrocarpospora corrugata</name>
    <dbReference type="NCBI Taxonomy" id="35763"/>
    <lineage>
        <taxon>Bacteria</taxon>
        <taxon>Bacillati</taxon>
        <taxon>Actinomycetota</taxon>
        <taxon>Actinomycetes</taxon>
        <taxon>Streptosporangiales</taxon>
        <taxon>Streptosporangiaceae</taxon>
        <taxon>Acrocarpospora</taxon>
    </lineage>
</organism>
<protein>
    <submittedName>
        <fullName evidence="1">Uncharacterized protein</fullName>
    </submittedName>
</protein>
<evidence type="ECO:0000313" key="2">
    <source>
        <dbReference type="Proteomes" id="UP000334990"/>
    </source>
</evidence>
<accession>A0A5M3VZ64</accession>
<dbReference type="Proteomes" id="UP000334990">
    <property type="component" value="Unassembled WGS sequence"/>
</dbReference>
<dbReference type="EMBL" id="BLAD01000041">
    <property type="protein sequence ID" value="GER99667.1"/>
    <property type="molecule type" value="Genomic_DNA"/>
</dbReference>
<dbReference type="RefSeq" id="WP_155336053.1">
    <property type="nucleotide sequence ID" value="NZ_BAAABN010000020.1"/>
</dbReference>
<name>A0A5M3VZ64_9ACTN</name>
<sequence length="161" mass="18013">MLVKINDLREYGADTAEHTRSTPKIKNARRSPIRPRKFDHEAKKPQLTACELGFFQGAPPGTRTPDPLIKSQLPDVLNRAGRRHPQAGHGFLRTTPRAARRVGAGRSWPPDGRFDVPTTIAPFRDRLYLPNARFTTTPTPTTTYNVVAISVTDRSFMIGHC</sequence>